<sequence>MAAFLGLSNGGESQVSQINISAGHGAAEIWVNEENDDVDVRKSFWCLRGQPSTLVKLMRKFLLHFPSSFAIGLNFSGYAFQHDPLDLMVWNGRLEALKLSDHAACRSALEQLSQRVGGPSWNETRTRDDWVCPNLLYITLHIPEAEEDRALHVAALLSLVQRRWSSADTGLAPATQLAKFEIICTPSSYTELLAVEAEARRIIPCFKFS</sequence>
<keyword evidence="2" id="KW-1185">Reference proteome</keyword>
<reference evidence="2" key="2">
    <citation type="submission" date="2015-01" db="EMBL/GenBank/DDBJ databases">
        <title>Evolutionary Origins and Diversification of the Mycorrhizal Mutualists.</title>
        <authorList>
            <consortium name="DOE Joint Genome Institute"/>
            <consortium name="Mycorrhizal Genomics Consortium"/>
            <person name="Kohler A."/>
            <person name="Kuo A."/>
            <person name="Nagy L.G."/>
            <person name="Floudas D."/>
            <person name="Copeland A."/>
            <person name="Barry K.W."/>
            <person name="Cichocki N."/>
            <person name="Veneault-Fourrey C."/>
            <person name="LaButti K."/>
            <person name="Lindquist E.A."/>
            <person name="Lipzen A."/>
            <person name="Lundell T."/>
            <person name="Morin E."/>
            <person name="Murat C."/>
            <person name="Riley R."/>
            <person name="Ohm R."/>
            <person name="Sun H."/>
            <person name="Tunlid A."/>
            <person name="Henrissat B."/>
            <person name="Grigoriev I.V."/>
            <person name="Hibbett D.S."/>
            <person name="Martin F."/>
        </authorList>
    </citation>
    <scope>NUCLEOTIDE SEQUENCE [LARGE SCALE GENOMIC DNA]</scope>
    <source>
        <strain evidence="2">MUT 4182</strain>
    </source>
</reference>
<dbReference type="Proteomes" id="UP000054248">
    <property type="component" value="Unassembled WGS sequence"/>
</dbReference>
<dbReference type="OrthoDB" id="10541371at2759"/>
<feature type="non-terminal residue" evidence="1">
    <location>
        <position position="209"/>
    </location>
</feature>
<proteinExistence type="predicted"/>
<name>A0A0C3Q0C3_9AGAM</name>
<dbReference type="HOGENOM" id="CLU_086138_0_0_1"/>
<reference evidence="1 2" key="1">
    <citation type="submission" date="2014-04" db="EMBL/GenBank/DDBJ databases">
        <authorList>
            <consortium name="DOE Joint Genome Institute"/>
            <person name="Kuo A."/>
            <person name="Girlanda M."/>
            <person name="Perotto S."/>
            <person name="Kohler A."/>
            <person name="Nagy L.G."/>
            <person name="Floudas D."/>
            <person name="Copeland A."/>
            <person name="Barry K.W."/>
            <person name="Cichocki N."/>
            <person name="Veneault-Fourrey C."/>
            <person name="LaButti K."/>
            <person name="Lindquist E.A."/>
            <person name="Lipzen A."/>
            <person name="Lundell T."/>
            <person name="Morin E."/>
            <person name="Murat C."/>
            <person name="Sun H."/>
            <person name="Tunlid A."/>
            <person name="Henrissat B."/>
            <person name="Grigoriev I.V."/>
            <person name="Hibbett D.S."/>
            <person name="Martin F."/>
            <person name="Nordberg H.P."/>
            <person name="Cantor M.N."/>
            <person name="Hua S.X."/>
        </authorList>
    </citation>
    <scope>NUCLEOTIDE SEQUENCE [LARGE SCALE GENOMIC DNA]</scope>
    <source>
        <strain evidence="1 2">MUT 4182</strain>
    </source>
</reference>
<gene>
    <name evidence="1" type="ORF">M407DRAFT_213377</name>
</gene>
<evidence type="ECO:0000313" key="2">
    <source>
        <dbReference type="Proteomes" id="UP000054248"/>
    </source>
</evidence>
<organism evidence="1 2">
    <name type="scientific">Tulasnella calospora MUT 4182</name>
    <dbReference type="NCBI Taxonomy" id="1051891"/>
    <lineage>
        <taxon>Eukaryota</taxon>
        <taxon>Fungi</taxon>
        <taxon>Dikarya</taxon>
        <taxon>Basidiomycota</taxon>
        <taxon>Agaricomycotina</taxon>
        <taxon>Agaricomycetes</taxon>
        <taxon>Cantharellales</taxon>
        <taxon>Tulasnellaceae</taxon>
        <taxon>Tulasnella</taxon>
    </lineage>
</organism>
<dbReference type="EMBL" id="KN824211">
    <property type="protein sequence ID" value="KIO15324.1"/>
    <property type="molecule type" value="Genomic_DNA"/>
</dbReference>
<dbReference type="AlphaFoldDB" id="A0A0C3Q0C3"/>
<evidence type="ECO:0000313" key="1">
    <source>
        <dbReference type="EMBL" id="KIO15324.1"/>
    </source>
</evidence>
<accession>A0A0C3Q0C3</accession>
<protein>
    <submittedName>
        <fullName evidence="1">Uncharacterized protein</fullName>
    </submittedName>
</protein>